<feature type="region of interest" description="Disordered" evidence="2">
    <location>
        <begin position="32"/>
        <end position="88"/>
    </location>
</feature>
<feature type="signal peptide" evidence="3">
    <location>
        <begin position="1"/>
        <end position="32"/>
    </location>
</feature>
<evidence type="ECO:0000256" key="1">
    <source>
        <dbReference type="ARBA" id="ARBA00022801"/>
    </source>
</evidence>
<dbReference type="InterPro" id="IPR002508">
    <property type="entry name" value="MurNAc-LAA_cat"/>
</dbReference>
<dbReference type="EMBL" id="JAPWIJ010000003">
    <property type="protein sequence ID" value="MCZ4518718.1"/>
    <property type="molecule type" value="Genomic_DNA"/>
</dbReference>
<sequence>MKSARITRSATAALMCAGILGAGVIVAAPATAAPSTTTPSTTTPSATGSELSGKTVFLDPGHQGTAHSENLQRQVNDGRGGTKDCQTTGMTTVDGVPEHTINWKVSELVRSSLESLGATVKTSRVDDSGWGGCVDDRARAASESGADVAVSIHADSTSTTTDDSKHGFHLIVPTLPIPNAAADAAQSEGGRSASKLMRDSYVRAGFAPANYAGVDEGIQERSDVAGPALTTVPLVFVEMGNGSNPDDAALLESSDGQLKHAIAISTGIIDYLLGAETSSTAAATPAATTAAAPASTTTDKAAPATPSATGTKAAVEGRSALSRLLESVSPYIQTFGVDGLKGLATPENVGSVSTFAQGLLKQILAAR</sequence>
<dbReference type="SUPFAM" id="SSF53187">
    <property type="entry name" value="Zn-dependent exopeptidases"/>
    <property type="match status" value="1"/>
</dbReference>
<name>A0ABT4MCZ7_9NOCA</name>
<dbReference type="Gene3D" id="3.40.630.40">
    <property type="entry name" value="Zn-dependent exopeptidases"/>
    <property type="match status" value="1"/>
</dbReference>
<feature type="compositionally biased region" description="Polar residues" evidence="2">
    <location>
        <begin position="65"/>
        <end position="75"/>
    </location>
</feature>
<evidence type="ECO:0000259" key="4">
    <source>
        <dbReference type="SMART" id="SM00646"/>
    </source>
</evidence>
<dbReference type="PANTHER" id="PTHR30404">
    <property type="entry name" value="N-ACETYLMURAMOYL-L-ALANINE AMIDASE"/>
    <property type="match status" value="1"/>
</dbReference>
<dbReference type="InterPro" id="IPR050695">
    <property type="entry name" value="N-acetylmuramoyl_amidase_3"/>
</dbReference>
<evidence type="ECO:0000313" key="5">
    <source>
        <dbReference type="EMBL" id="MCZ4518718.1"/>
    </source>
</evidence>
<evidence type="ECO:0000256" key="3">
    <source>
        <dbReference type="SAM" id="SignalP"/>
    </source>
</evidence>
<proteinExistence type="predicted"/>
<dbReference type="SMART" id="SM00646">
    <property type="entry name" value="Ami_3"/>
    <property type="match status" value="1"/>
</dbReference>
<dbReference type="Proteomes" id="UP001081071">
    <property type="component" value="Unassembled WGS sequence"/>
</dbReference>
<feature type="domain" description="MurNAc-LAA" evidence="4">
    <location>
        <begin position="138"/>
        <end position="269"/>
    </location>
</feature>
<dbReference type="PANTHER" id="PTHR30404:SF0">
    <property type="entry name" value="N-ACETYLMURAMOYL-L-ALANINE AMIDASE AMIC"/>
    <property type="match status" value="1"/>
</dbReference>
<feature type="compositionally biased region" description="Low complexity" evidence="2">
    <location>
        <begin position="289"/>
        <end position="309"/>
    </location>
</feature>
<evidence type="ECO:0000256" key="2">
    <source>
        <dbReference type="SAM" id="MobiDB-lite"/>
    </source>
</evidence>
<dbReference type="Pfam" id="PF01520">
    <property type="entry name" value="Amidase_3"/>
    <property type="match status" value="1"/>
</dbReference>
<organism evidence="5 6">
    <name type="scientific">Rhodococcus ruber</name>
    <dbReference type="NCBI Taxonomy" id="1830"/>
    <lineage>
        <taxon>Bacteria</taxon>
        <taxon>Bacillati</taxon>
        <taxon>Actinomycetota</taxon>
        <taxon>Actinomycetes</taxon>
        <taxon>Mycobacteriales</taxon>
        <taxon>Nocardiaceae</taxon>
        <taxon>Rhodococcus</taxon>
    </lineage>
</organism>
<feature type="compositionally biased region" description="Low complexity" evidence="2">
    <location>
        <begin position="32"/>
        <end position="47"/>
    </location>
</feature>
<accession>A0ABT4MCZ7</accession>
<reference evidence="5" key="1">
    <citation type="submission" date="2022-12" db="EMBL/GenBank/DDBJ databases">
        <authorList>
            <person name="Krivoruchko A.V."/>
            <person name="Elkin A."/>
        </authorList>
    </citation>
    <scope>NUCLEOTIDE SEQUENCE</scope>
    <source>
        <strain evidence="5">IEGM 1391</strain>
    </source>
</reference>
<dbReference type="GO" id="GO:0008745">
    <property type="term" value="F:N-acetylmuramoyl-L-alanine amidase activity"/>
    <property type="evidence" value="ECO:0007669"/>
    <property type="project" value="UniProtKB-EC"/>
</dbReference>
<feature type="chain" id="PRO_5047176499" evidence="3">
    <location>
        <begin position="33"/>
        <end position="367"/>
    </location>
</feature>
<keyword evidence="3" id="KW-0732">Signal</keyword>
<keyword evidence="6" id="KW-1185">Reference proteome</keyword>
<dbReference type="CDD" id="cd02696">
    <property type="entry name" value="MurNAc-LAA"/>
    <property type="match status" value="1"/>
</dbReference>
<protein>
    <submittedName>
        <fullName evidence="5">N-acetylmuramoyl-L-alanine amidase</fullName>
        <ecNumber evidence="5">3.5.1.28</ecNumber>
    </submittedName>
</protein>
<feature type="region of interest" description="Disordered" evidence="2">
    <location>
        <begin position="289"/>
        <end position="313"/>
    </location>
</feature>
<dbReference type="EC" id="3.5.1.28" evidence="5"/>
<gene>
    <name evidence="5" type="ORF">O4220_09325</name>
</gene>
<evidence type="ECO:0000313" key="6">
    <source>
        <dbReference type="Proteomes" id="UP001081071"/>
    </source>
</evidence>
<dbReference type="RefSeq" id="WP_269603343.1">
    <property type="nucleotide sequence ID" value="NZ_JAPWIJ010000003.1"/>
</dbReference>
<comment type="caution">
    <text evidence="5">The sequence shown here is derived from an EMBL/GenBank/DDBJ whole genome shotgun (WGS) entry which is preliminary data.</text>
</comment>
<keyword evidence="1 5" id="KW-0378">Hydrolase</keyword>